<dbReference type="PANTHER" id="PTHR11844:SF25">
    <property type="entry name" value="NTR DOMAIN-CONTAINING PROTEIN"/>
    <property type="match status" value="1"/>
</dbReference>
<evidence type="ECO:0000256" key="2">
    <source>
        <dbReference type="ARBA" id="ARBA00022525"/>
    </source>
</evidence>
<dbReference type="AlphaFoldDB" id="A0A2V3IHP6"/>
<proteinExistence type="predicted"/>
<evidence type="ECO:0000256" key="5">
    <source>
        <dbReference type="PIRSR" id="PIRSR601820-3"/>
    </source>
</evidence>
<dbReference type="GO" id="GO:0005615">
    <property type="term" value="C:extracellular space"/>
    <property type="evidence" value="ECO:0007669"/>
    <property type="project" value="TreeGrafter"/>
</dbReference>
<keyword evidence="3 5" id="KW-1015">Disulfide bond</keyword>
<feature type="binding site" evidence="4">
    <location>
        <position position="20"/>
    </location>
    <ligand>
        <name>Zn(2+)</name>
        <dbReference type="ChEBI" id="CHEBI:29105"/>
        <note>ligand shared with metalloproteinase partner</note>
    </ligand>
</feature>
<keyword evidence="9" id="KW-1185">Reference proteome</keyword>
<evidence type="ECO:0000256" key="6">
    <source>
        <dbReference type="SAM" id="SignalP"/>
    </source>
</evidence>
<comment type="caution">
    <text evidence="8">The sequence shown here is derived from an EMBL/GenBank/DDBJ whole genome shotgun (WGS) entry which is preliminary data.</text>
</comment>
<dbReference type="Proteomes" id="UP000247409">
    <property type="component" value="Unassembled WGS sequence"/>
</dbReference>
<dbReference type="STRING" id="448386.A0A2V3IHP6"/>
<feature type="disulfide bond" evidence="5">
    <location>
        <begin position="22"/>
        <end position="130"/>
    </location>
</feature>
<dbReference type="Gene3D" id="2.40.50.120">
    <property type="match status" value="1"/>
</dbReference>
<dbReference type="PROSITE" id="PS51257">
    <property type="entry name" value="PROKAR_LIPOPROTEIN"/>
    <property type="match status" value="1"/>
</dbReference>
<dbReference type="GO" id="GO:0031012">
    <property type="term" value="C:extracellular matrix"/>
    <property type="evidence" value="ECO:0007669"/>
    <property type="project" value="TreeGrafter"/>
</dbReference>
<dbReference type="SUPFAM" id="SSF50242">
    <property type="entry name" value="TIMP-like"/>
    <property type="match status" value="1"/>
</dbReference>
<gene>
    <name evidence="8" type="ORF">BWQ96_09615</name>
</gene>
<dbReference type="OrthoDB" id="5792739at2759"/>
<dbReference type="PROSITE" id="PS50189">
    <property type="entry name" value="NTR"/>
    <property type="match status" value="1"/>
</dbReference>
<dbReference type="GO" id="GO:0051045">
    <property type="term" value="P:negative regulation of membrane protein ectodomain proteolysis"/>
    <property type="evidence" value="ECO:0007669"/>
    <property type="project" value="TreeGrafter"/>
</dbReference>
<accession>A0A2V3IHP6</accession>
<dbReference type="InterPro" id="IPR001134">
    <property type="entry name" value="Netrin_domain"/>
</dbReference>
<evidence type="ECO:0000313" key="9">
    <source>
        <dbReference type="Proteomes" id="UP000247409"/>
    </source>
</evidence>
<feature type="domain" description="NTR" evidence="7">
    <location>
        <begin position="20"/>
        <end position="158"/>
    </location>
</feature>
<evidence type="ECO:0000313" key="8">
    <source>
        <dbReference type="EMBL" id="PXF40660.1"/>
    </source>
</evidence>
<feature type="disulfide bond" evidence="5">
    <location>
        <begin position="20"/>
        <end position="95"/>
    </location>
</feature>
<keyword evidence="6" id="KW-0732">Signal</keyword>
<evidence type="ECO:0000259" key="7">
    <source>
        <dbReference type="PROSITE" id="PS50189"/>
    </source>
</evidence>
<comment type="subcellular location">
    <subcellularLocation>
        <location evidence="1">Secreted</location>
    </subcellularLocation>
</comment>
<dbReference type="GO" id="GO:0002020">
    <property type="term" value="F:protease binding"/>
    <property type="evidence" value="ECO:0007669"/>
    <property type="project" value="TreeGrafter"/>
</dbReference>
<dbReference type="PANTHER" id="PTHR11844">
    <property type="entry name" value="METALLOPROTEASE INHIBITOR"/>
    <property type="match status" value="1"/>
</dbReference>
<evidence type="ECO:0000256" key="1">
    <source>
        <dbReference type="ARBA" id="ARBA00004613"/>
    </source>
</evidence>
<evidence type="ECO:0000256" key="3">
    <source>
        <dbReference type="ARBA" id="ARBA00023157"/>
    </source>
</evidence>
<dbReference type="InterPro" id="IPR001820">
    <property type="entry name" value="TIMP"/>
</dbReference>
<name>A0A2V3IHP6_9FLOR</name>
<sequence>MKLFLQALITALLLVSSLGCSCFPVSFEKSYCDSSTSFRATVLAETDNCVGKCHPIDDQMEGAITYILKVSEVFRGTMPEDEVAYMRTPVNSGLCGITLGVGTEYVFNLPYIAMSAPFQCPSEYFSIGLCDSIEEWESLADGAKQFIADNVNNGQKLCGPGPPLPSPLVIEMPETTPTVTMTPQALLTA</sequence>
<dbReference type="Pfam" id="PF00965">
    <property type="entry name" value="TIMP"/>
    <property type="match status" value="1"/>
</dbReference>
<dbReference type="InterPro" id="IPR008993">
    <property type="entry name" value="TIMP-like_OB-fold"/>
</dbReference>
<keyword evidence="4" id="KW-0479">Metal-binding</keyword>
<dbReference type="GO" id="GO:0046872">
    <property type="term" value="F:metal ion binding"/>
    <property type="evidence" value="ECO:0007669"/>
    <property type="project" value="UniProtKB-KW"/>
</dbReference>
<evidence type="ECO:0000256" key="4">
    <source>
        <dbReference type="PIRSR" id="PIRSR601820-1"/>
    </source>
</evidence>
<dbReference type="EMBL" id="NBIV01000270">
    <property type="protein sequence ID" value="PXF40660.1"/>
    <property type="molecule type" value="Genomic_DNA"/>
</dbReference>
<dbReference type="GO" id="GO:0008191">
    <property type="term" value="F:metalloendopeptidase inhibitor activity"/>
    <property type="evidence" value="ECO:0007669"/>
    <property type="project" value="InterPro"/>
</dbReference>
<feature type="chain" id="PRO_5015984579" evidence="6">
    <location>
        <begin position="20"/>
        <end position="189"/>
    </location>
</feature>
<feature type="signal peptide" evidence="6">
    <location>
        <begin position="1"/>
        <end position="19"/>
    </location>
</feature>
<keyword evidence="4" id="KW-0862">Zinc</keyword>
<keyword evidence="2" id="KW-0964">Secreted</keyword>
<protein>
    <submittedName>
        <fullName evidence="8">Metalloproteinase inhibitor 4</fullName>
    </submittedName>
</protein>
<reference evidence="8 9" key="1">
    <citation type="journal article" date="2018" name="Mol. Biol. Evol.">
        <title>Analysis of the draft genome of the red seaweed Gracilariopsis chorda provides insights into genome size evolution in Rhodophyta.</title>
        <authorList>
            <person name="Lee J."/>
            <person name="Yang E.C."/>
            <person name="Graf L."/>
            <person name="Yang J.H."/>
            <person name="Qiu H."/>
            <person name="Zel Zion U."/>
            <person name="Chan C.X."/>
            <person name="Stephens T.G."/>
            <person name="Weber A.P.M."/>
            <person name="Boo G.H."/>
            <person name="Boo S.M."/>
            <person name="Kim K.M."/>
            <person name="Shin Y."/>
            <person name="Jung M."/>
            <person name="Lee S.J."/>
            <person name="Yim H.S."/>
            <person name="Lee J.H."/>
            <person name="Bhattacharya D."/>
            <person name="Yoon H.S."/>
        </authorList>
    </citation>
    <scope>NUCLEOTIDE SEQUENCE [LARGE SCALE GENOMIC DNA]</scope>
    <source>
        <strain evidence="8 9">SKKU-2015</strain>
        <tissue evidence="8">Whole body</tissue>
    </source>
</reference>
<organism evidence="8 9">
    <name type="scientific">Gracilariopsis chorda</name>
    <dbReference type="NCBI Taxonomy" id="448386"/>
    <lineage>
        <taxon>Eukaryota</taxon>
        <taxon>Rhodophyta</taxon>
        <taxon>Florideophyceae</taxon>
        <taxon>Rhodymeniophycidae</taxon>
        <taxon>Gracilariales</taxon>
        <taxon>Gracilariaceae</taxon>
        <taxon>Gracilariopsis</taxon>
    </lineage>
</organism>